<evidence type="ECO:0000313" key="1">
    <source>
        <dbReference type="EMBL" id="KRY00396.1"/>
    </source>
</evidence>
<dbReference type="Proteomes" id="UP000054815">
    <property type="component" value="Unassembled WGS sequence"/>
</dbReference>
<comment type="caution">
    <text evidence="1">The sequence shown here is derived from an EMBL/GenBank/DDBJ whole genome shotgun (WGS) entry which is preliminary data.</text>
</comment>
<gene>
    <name evidence="1" type="ORF">T4E_1935</name>
</gene>
<dbReference type="EMBL" id="JYDU01000008">
    <property type="protein sequence ID" value="KRY00396.1"/>
    <property type="molecule type" value="Genomic_DNA"/>
</dbReference>
<dbReference type="AlphaFoldDB" id="A0A0V0YJZ5"/>
<protein>
    <submittedName>
        <fullName evidence="1">Uncharacterized protein</fullName>
    </submittedName>
</protein>
<proteinExistence type="predicted"/>
<reference evidence="1 2" key="1">
    <citation type="submission" date="2015-01" db="EMBL/GenBank/DDBJ databases">
        <title>Evolution of Trichinella species and genotypes.</title>
        <authorList>
            <person name="Korhonen P.K."/>
            <person name="Edoardo P."/>
            <person name="Giuseppe L.R."/>
            <person name="Gasser R.B."/>
        </authorList>
    </citation>
    <scope>NUCLEOTIDE SEQUENCE [LARGE SCALE GENOMIC DNA]</scope>
    <source>
        <strain evidence="1">ISS141</strain>
    </source>
</reference>
<accession>A0A0V0YJZ5</accession>
<organism evidence="1 2">
    <name type="scientific">Trichinella pseudospiralis</name>
    <name type="common">Parasitic roundworm</name>
    <dbReference type="NCBI Taxonomy" id="6337"/>
    <lineage>
        <taxon>Eukaryota</taxon>
        <taxon>Metazoa</taxon>
        <taxon>Ecdysozoa</taxon>
        <taxon>Nematoda</taxon>
        <taxon>Enoplea</taxon>
        <taxon>Dorylaimia</taxon>
        <taxon>Trichinellida</taxon>
        <taxon>Trichinellidae</taxon>
        <taxon>Trichinella</taxon>
    </lineage>
</organism>
<evidence type="ECO:0000313" key="2">
    <source>
        <dbReference type="Proteomes" id="UP000054815"/>
    </source>
</evidence>
<name>A0A0V0YJZ5_TRIPS</name>
<sequence>MCLMNNSKGIDIWLEIGAGVPAQHLGYRSQIQCKARSGWFFRRVTQPGTARSYVKIRQLTWQKVPDPCFRRSRPTAVERRGLDYREFGPRCGGQLADRRTVRSGL</sequence>